<evidence type="ECO:0000313" key="3">
    <source>
        <dbReference type="Proteomes" id="UP000738349"/>
    </source>
</evidence>
<organism evidence="2 3">
    <name type="scientific">Dactylonectria macrodidyma</name>
    <dbReference type="NCBI Taxonomy" id="307937"/>
    <lineage>
        <taxon>Eukaryota</taxon>
        <taxon>Fungi</taxon>
        <taxon>Dikarya</taxon>
        <taxon>Ascomycota</taxon>
        <taxon>Pezizomycotina</taxon>
        <taxon>Sordariomycetes</taxon>
        <taxon>Hypocreomycetidae</taxon>
        <taxon>Hypocreales</taxon>
        <taxon>Nectriaceae</taxon>
        <taxon>Dactylonectria</taxon>
    </lineage>
</organism>
<dbReference type="PANTHER" id="PTHR37535">
    <property type="entry name" value="FLUG DOMAIN PROTEIN"/>
    <property type="match status" value="1"/>
</dbReference>
<comment type="caution">
    <text evidence="2">The sequence shown here is derived from an EMBL/GenBank/DDBJ whole genome shotgun (WGS) entry which is preliminary data.</text>
</comment>
<dbReference type="PANTHER" id="PTHR37535:SF3">
    <property type="entry name" value="FLUG DOMAIN-CONTAINING PROTEIN"/>
    <property type="match status" value="1"/>
</dbReference>
<reference evidence="2" key="1">
    <citation type="journal article" date="2021" name="Nat. Commun.">
        <title>Genetic determinants of endophytism in the Arabidopsis root mycobiome.</title>
        <authorList>
            <person name="Mesny F."/>
            <person name="Miyauchi S."/>
            <person name="Thiergart T."/>
            <person name="Pickel B."/>
            <person name="Atanasova L."/>
            <person name="Karlsson M."/>
            <person name="Huettel B."/>
            <person name="Barry K.W."/>
            <person name="Haridas S."/>
            <person name="Chen C."/>
            <person name="Bauer D."/>
            <person name="Andreopoulos W."/>
            <person name="Pangilinan J."/>
            <person name="LaButti K."/>
            <person name="Riley R."/>
            <person name="Lipzen A."/>
            <person name="Clum A."/>
            <person name="Drula E."/>
            <person name="Henrissat B."/>
            <person name="Kohler A."/>
            <person name="Grigoriev I.V."/>
            <person name="Martin F.M."/>
            <person name="Hacquard S."/>
        </authorList>
    </citation>
    <scope>NUCLEOTIDE SEQUENCE</scope>
    <source>
        <strain evidence="2">MPI-CAGE-AT-0147</strain>
    </source>
</reference>
<accession>A0A9P9JQW7</accession>
<proteinExistence type="predicted"/>
<dbReference type="EMBL" id="JAGMUV010000001">
    <property type="protein sequence ID" value="KAH7175723.1"/>
    <property type="molecule type" value="Genomic_DNA"/>
</dbReference>
<dbReference type="Pfam" id="PF11917">
    <property type="entry name" value="DUF3435"/>
    <property type="match status" value="1"/>
</dbReference>
<feature type="region of interest" description="Disordered" evidence="1">
    <location>
        <begin position="1"/>
        <end position="27"/>
    </location>
</feature>
<dbReference type="InterPro" id="IPR021842">
    <property type="entry name" value="DUF3435"/>
</dbReference>
<evidence type="ECO:0000313" key="2">
    <source>
        <dbReference type="EMBL" id="KAH7175723.1"/>
    </source>
</evidence>
<protein>
    <submittedName>
        <fullName evidence="2">Uncharacterized protein</fullName>
    </submittedName>
</protein>
<evidence type="ECO:0000256" key="1">
    <source>
        <dbReference type="SAM" id="MobiDB-lite"/>
    </source>
</evidence>
<name>A0A9P9JQW7_9HYPO</name>
<gene>
    <name evidence="2" type="ORF">EDB81DRAFT_17988</name>
</gene>
<dbReference type="AlphaFoldDB" id="A0A9P9JQW7"/>
<sequence length="569" mass="65835">MALPQPRRWKGPDAIKSRAEAGGWRRGEHLESDKETGIWRYDPKVEYQQDAVLRVYATWRWDQSDQEESYEECVKRFLCPGAPLPQMHELKCFWRFYQKQSKGLLCKHPTVDTLKNRMKQLNGGLHRYTKQRLEGTTVSEINHFLKRLMPYEDGSETRDVHRPKYNFKPPDLKRLLNSLWNKPDLHYIHERDRIQFHLKLIWFASTGGRIGGLLKKGIPYKDIHLVLRRTDAGEPYFIYQLDQRYYKNNPDPKNKTQGNAETDYPVLLLDSVSLILTLAIADDALSLKDLTAMLRGKGEGPVDWNEHALDVPICRHIHRNGDVDPNESMHEDRLRQILSQLLEKEAYVGVAPRIHSIRREVGRQLDKLYTPVERSQHVGQADLNVWGRSYVAAVSSCDGLRAFLREKTNHEAVEYFQGIERFRQPGLPTTLPAARRDQLRQQAKQEPHTPFRKLEQMALKAYQQDCLRQLRQDSLFGRGRQQACGADPDLLNSIMPEKGQVAKLMARTTPLSVEERLLAICCMVSLATSYQGVFYRPGEEPCDGRCPYCQTALNSIKTKRILLFLHGLS</sequence>
<feature type="compositionally biased region" description="Basic and acidic residues" evidence="1">
    <location>
        <begin position="10"/>
        <end position="27"/>
    </location>
</feature>
<dbReference type="Proteomes" id="UP000738349">
    <property type="component" value="Unassembled WGS sequence"/>
</dbReference>
<keyword evidence="3" id="KW-1185">Reference proteome</keyword>
<dbReference type="OrthoDB" id="5135310at2759"/>